<accession>A0AAE2C7X5</accession>
<evidence type="ECO:0000313" key="1">
    <source>
        <dbReference type="EMBL" id="KAK4412337.1"/>
    </source>
</evidence>
<protein>
    <submittedName>
        <fullName evidence="1">Uncharacterized protein</fullName>
    </submittedName>
</protein>
<dbReference type="Proteomes" id="UP001293254">
    <property type="component" value="Unassembled WGS sequence"/>
</dbReference>
<organism evidence="1 2">
    <name type="scientific">Sesamum alatum</name>
    <dbReference type="NCBI Taxonomy" id="300844"/>
    <lineage>
        <taxon>Eukaryota</taxon>
        <taxon>Viridiplantae</taxon>
        <taxon>Streptophyta</taxon>
        <taxon>Embryophyta</taxon>
        <taxon>Tracheophyta</taxon>
        <taxon>Spermatophyta</taxon>
        <taxon>Magnoliopsida</taxon>
        <taxon>eudicotyledons</taxon>
        <taxon>Gunneridae</taxon>
        <taxon>Pentapetalae</taxon>
        <taxon>asterids</taxon>
        <taxon>lamiids</taxon>
        <taxon>Lamiales</taxon>
        <taxon>Pedaliaceae</taxon>
        <taxon>Sesamum</taxon>
    </lineage>
</organism>
<name>A0AAE2C7X5_9LAMI</name>
<gene>
    <name evidence="1" type="ORF">Salat_2985300</name>
</gene>
<evidence type="ECO:0000313" key="2">
    <source>
        <dbReference type="Proteomes" id="UP001293254"/>
    </source>
</evidence>
<keyword evidence="2" id="KW-1185">Reference proteome</keyword>
<dbReference type="AlphaFoldDB" id="A0AAE2C7X5"/>
<reference evidence="1" key="2">
    <citation type="journal article" date="2024" name="Plant">
        <title>Genomic evolution and insights into agronomic trait innovations of Sesamum species.</title>
        <authorList>
            <person name="Miao H."/>
            <person name="Wang L."/>
            <person name="Qu L."/>
            <person name="Liu H."/>
            <person name="Sun Y."/>
            <person name="Le M."/>
            <person name="Wang Q."/>
            <person name="Wei S."/>
            <person name="Zheng Y."/>
            <person name="Lin W."/>
            <person name="Duan Y."/>
            <person name="Cao H."/>
            <person name="Xiong S."/>
            <person name="Wang X."/>
            <person name="Wei L."/>
            <person name="Li C."/>
            <person name="Ma Q."/>
            <person name="Ju M."/>
            <person name="Zhao R."/>
            <person name="Li G."/>
            <person name="Mu C."/>
            <person name="Tian Q."/>
            <person name="Mei H."/>
            <person name="Zhang T."/>
            <person name="Gao T."/>
            <person name="Zhang H."/>
        </authorList>
    </citation>
    <scope>NUCLEOTIDE SEQUENCE</scope>
    <source>
        <strain evidence="1">3651</strain>
    </source>
</reference>
<comment type="caution">
    <text evidence="1">The sequence shown here is derived from an EMBL/GenBank/DDBJ whole genome shotgun (WGS) entry which is preliminary data.</text>
</comment>
<dbReference type="EMBL" id="JACGWO010000015">
    <property type="protein sequence ID" value="KAK4412337.1"/>
    <property type="molecule type" value="Genomic_DNA"/>
</dbReference>
<reference evidence="1" key="1">
    <citation type="submission" date="2020-06" db="EMBL/GenBank/DDBJ databases">
        <authorList>
            <person name="Li T."/>
            <person name="Hu X."/>
            <person name="Zhang T."/>
            <person name="Song X."/>
            <person name="Zhang H."/>
            <person name="Dai N."/>
            <person name="Sheng W."/>
            <person name="Hou X."/>
            <person name="Wei L."/>
        </authorList>
    </citation>
    <scope>NUCLEOTIDE SEQUENCE</scope>
    <source>
        <strain evidence="1">3651</strain>
        <tissue evidence="1">Leaf</tissue>
    </source>
</reference>
<sequence length="200" mass="22570">MKALSGITYCCQQLRDKGKLLIEGYTKGLFNPLPVVRASSRVRYAQPISHHSLSLRTLCSSSFRTFFGFGKSGIHVHLMSKEFGVRAYRRQLALESSKPVSFDYRWSPKGIINSFCMRASRQFKQGILESQQHQQIGQRYPFFETEACRKSSRVNSISEAVEVGLSNLLDSDLMKADMEPVKNGVRSSPKGPFPYASFSL</sequence>
<proteinExistence type="predicted"/>